<feature type="region of interest" description="Disordered" evidence="1">
    <location>
        <begin position="1"/>
        <end position="32"/>
    </location>
</feature>
<keyword evidence="3" id="KW-1185">Reference proteome</keyword>
<organism evidence="2 3">
    <name type="scientific">Cuscuta europaea</name>
    <name type="common">European dodder</name>
    <dbReference type="NCBI Taxonomy" id="41803"/>
    <lineage>
        <taxon>Eukaryota</taxon>
        <taxon>Viridiplantae</taxon>
        <taxon>Streptophyta</taxon>
        <taxon>Embryophyta</taxon>
        <taxon>Tracheophyta</taxon>
        <taxon>Spermatophyta</taxon>
        <taxon>Magnoliopsida</taxon>
        <taxon>eudicotyledons</taxon>
        <taxon>Gunneridae</taxon>
        <taxon>Pentapetalae</taxon>
        <taxon>asterids</taxon>
        <taxon>lamiids</taxon>
        <taxon>Solanales</taxon>
        <taxon>Convolvulaceae</taxon>
        <taxon>Cuscuteae</taxon>
        <taxon>Cuscuta</taxon>
        <taxon>Cuscuta subgen. Cuscuta</taxon>
    </lineage>
</organism>
<reference evidence="2" key="1">
    <citation type="submission" date="2022-07" db="EMBL/GenBank/DDBJ databases">
        <authorList>
            <person name="Macas J."/>
            <person name="Novak P."/>
            <person name="Neumann P."/>
        </authorList>
    </citation>
    <scope>NUCLEOTIDE SEQUENCE</scope>
</reference>
<evidence type="ECO:0000313" key="2">
    <source>
        <dbReference type="EMBL" id="CAH9083924.1"/>
    </source>
</evidence>
<dbReference type="AlphaFoldDB" id="A0A9P1E6Z9"/>
<sequence>MCRHGRAAPATNSPLSSLRHHPRPQPNSRTAASMFNFIRPRGRSTLASRSLLPSHELHLPASLDLDPPSHHCSGFAHESGCGLRASLPNTLVSFTPNSPTAPN</sequence>
<dbReference type="Proteomes" id="UP001152484">
    <property type="component" value="Unassembled WGS sequence"/>
</dbReference>
<protein>
    <submittedName>
        <fullName evidence="2">Uncharacterized protein</fullName>
    </submittedName>
</protein>
<evidence type="ECO:0000256" key="1">
    <source>
        <dbReference type="SAM" id="MobiDB-lite"/>
    </source>
</evidence>
<accession>A0A9P1E6Z9</accession>
<name>A0A9P1E6Z9_CUSEU</name>
<dbReference type="EMBL" id="CAMAPE010000017">
    <property type="protein sequence ID" value="CAH9083924.1"/>
    <property type="molecule type" value="Genomic_DNA"/>
</dbReference>
<gene>
    <name evidence="2" type="ORF">CEURO_LOCUS8801</name>
</gene>
<proteinExistence type="predicted"/>
<comment type="caution">
    <text evidence="2">The sequence shown here is derived from an EMBL/GenBank/DDBJ whole genome shotgun (WGS) entry which is preliminary data.</text>
</comment>
<evidence type="ECO:0000313" key="3">
    <source>
        <dbReference type="Proteomes" id="UP001152484"/>
    </source>
</evidence>